<dbReference type="InterPro" id="IPR000551">
    <property type="entry name" value="MerR-type_HTH_dom"/>
</dbReference>
<evidence type="ECO:0000256" key="3">
    <source>
        <dbReference type="ARBA" id="ARBA00023159"/>
    </source>
</evidence>
<dbReference type="Proteomes" id="UP001500503">
    <property type="component" value="Unassembled WGS sequence"/>
</dbReference>
<gene>
    <name evidence="7" type="ORF">GCM10023191_006030</name>
</gene>
<dbReference type="Gene3D" id="1.10.490.50">
    <property type="entry name" value="Antibiotic binding domain of TipA-like multidrug resistance regulators"/>
    <property type="match status" value="1"/>
</dbReference>
<keyword evidence="8" id="KW-1185">Reference proteome</keyword>
<sequence>MPSDARGHEPIFTGENAEPGGPDGLTVGRTAALVGVSVKTLHHWDTVGLVRPSGRSWAGYRLYSGDDVARIHRVLVYRKLGFPLAEIGRVLDDPDADARDHLSRQRSLLVERISGLQKMVDAVDHMMEALNTGIRLSPEEQREIFGDDWQPAWVEDAEDRWGDTAQWTQYAERVAWMTADDWRHVAAATEALHADLASARRAGVAPGSDEANALAERHRASIATYFDCTHSMHVCLGRKYVADPGFAAHYDALAPGLAAWLRDAIFANAEAHGVDPASAKWE</sequence>
<evidence type="ECO:0000256" key="1">
    <source>
        <dbReference type="ARBA" id="ARBA00023015"/>
    </source>
</evidence>
<keyword evidence="1" id="KW-0805">Transcription regulation</keyword>
<dbReference type="SUPFAM" id="SSF46955">
    <property type="entry name" value="Putative DNA-binding domain"/>
    <property type="match status" value="1"/>
</dbReference>
<dbReference type="SMART" id="SM00422">
    <property type="entry name" value="HTH_MERR"/>
    <property type="match status" value="1"/>
</dbReference>
<dbReference type="InterPro" id="IPR012925">
    <property type="entry name" value="TipAS_dom"/>
</dbReference>
<dbReference type="EMBL" id="BAABHF010000009">
    <property type="protein sequence ID" value="GAA4483822.1"/>
    <property type="molecule type" value="Genomic_DNA"/>
</dbReference>
<reference evidence="8" key="1">
    <citation type="journal article" date="2019" name="Int. J. Syst. Evol. Microbiol.">
        <title>The Global Catalogue of Microorganisms (GCM) 10K type strain sequencing project: providing services to taxonomists for standard genome sequencing and annotation.</title>
        <authorList>
            <consortium name="The Broad Institute Genomics Platform"/>
            <consortium name="The Broad Institute Genome Sequencing Center for Infectious Disease"/>
            <person name="Wu L."/>
            <person name="Ma J."/>
        </authorList>
    </citation>
    <scope>NUCLEOTIDE SEQUENCE [LARGE SCALE GENOMIC DNA]</scope>
    <source>
        <strain evidence="8">JCM 17933</strain>
    </source>
</reference>
<evidence type="ECO:0000256" key="5">
    <source>
        <dbReference type="SAM" id="MobiDB-lite"/>
    </source>
</evidence>
<keyword evidence="2" id="KW-0238">DNA-binding</keyword>
<evidence type="ECO:0000259" key="6">
    <source>
        <dbReference type="PROSITE" id="PS50937"/>
    </source>
</evidence>
<dbReference type="CDD" id="cd01106">
    <property type="entry name" value="HTH_TipAL-Mta"/>
    <property type="match status" value="1"/>
</dbReference>
<dbReference type="InterPro" id="IPR047057">
    <property type="entry name" value="MerR_fam"/>
</dbReference>
<dbReference type="PROSITE" id="PS50937">
    <property type="entry name" value="HTH_MERR_2"/>
    <property type="match status" value="1"/>
</dbReference>
<dbReference type="Pfam" id="PF13411">
    <property type="entry name" value="MerR_1"/>
    <property type="match status" value="1"/>
</dbReference>
<keyword evidence="3" id="KW-0010">Activator</keyword>
<dbReference type="RefSeq" id="WP_345457020.1">
    <property type="nucleotide sequence ID" value="NZ_BAABHF010000009.1"/>
</dbReference>
<evidence type="ECO:0000313" key="7">
    <source>
        <dbReference type="EMBL" id="GAA4483822.1"/>
    </source>
</evidence>
<feature type="domain" description="HTH merR-type" evidence="6">
    <location>
        <begin position="24"/>
        <end position="93"/>
    </location>
</feature>
<keyword evidence="4" id="KW-0804">Transcription</keyword>
<proteinExistence type="predicted"/>
<evidence type="ECO:0000256" key="4">
    <source>
        <dbReference type="ARBA" id="ARBA00023163"/>
    </source>
</evidence>
<dbReference type="Gene3D" id="1.10.1660.10">
    <property type="match status" value="1"/>
</dbReference>
<dbReference type="PANTHER" id="PTHR30204">
    <property type="entry name" value="REDOX-CYCLING DRUG-SENSING TRANSCRIPTIONAL ACTIVATOR SOXR"/>
    <property type="match status" value="1"/>
</dbReference>
<organism evidence="7 8">
    <name type="scientific">Actinoallomurus oryzae</name>
    <dbReference type="NCBI Taxonomy" id="502180"/>
    <lineage>
        <taxon>Bacteria</taxon>
        <taxon>Bacillati</taxon>
        <taxon>Actinomycetota</taxon>
        <taxon>Actinomycetes</taxon>
        <taxon>Streptosporangiales</taxon>
        <taxon>Thermomonosporaceae</taxon>
        <taxon>Actinoallomurus</taxon>
    </lineage>
</organism>
<dbReference type="InterPro" id="IPR036244">
    <property type="entry name" value="TipA-like_antibiotic-bd"/>
</dbReference>
<evidence type="ECO:0000256" key="2">
    <source>
        <dbReference type="ARBA" id="ARBA00023125"/>
    </source>
</evidence>
<comment type="caution">
    <text evidence="7">The sequence shown here is derived from an EMBL/GenBank/DDBJ whole genome shotgun (WGS) entry which is preliminary data.</text>
</comment>
<evidence type="ECO:0000313" key="8">
    <source>
        <dbReference type="Proteomes" id="UP001500503"/>
    </source>
</evidence>
<dbReference type="InterPro" id="IPR009061">
    <property type="entry name" value="DNA-bd_dom_put_sf"/>
</dbReference>
<name>A0ABP8PBG2_9ACTN</name>
<feature type="region of interest" description="Disordered" evidence="5">
    <location>
        <begin position="1"/>
        <end position="24"/>
    </location>
</feature>
<dbReference type="Pfam" id="PF07739">
    <property type="entry name" value="TipAS"/>
    <property type="match status" value="1"/>
</dbReference>
<dbReference type="PRINTS" id="PR00040">
    <property type="entry name" value="HTHMERR"/>
</dbReference>
<protein>
    <submittedName>
        <fullName evidence="7">MerR family transcriptional regulator</fullName>
    </submittedName>
</protein>
<dbReference type="SUPFAM" id="SSF89082">
    <property type="entry name" value="Antibiotic binding domain of TipA-like multidrug resistance regulators"/>
    <property type="match status" value="1"/>
</dbReference>
<accession>A0ABP8PBG2</accession>
<dbReference type="PANTHER" id="PTHR30204:SF90">
    <property type="entry name" value="HTH-TYPE TRANSCRIPTIONAL ACTIVATOR MTA"/>
    <property type="match status" value="1"/>
</dbReference>